<feature type="domain" description="Tubulin--tyrosine ligase-like protein 12 SET-like" evidence="2">
    <location>
        <begin position="306"/>
        <end position="480"/>
    </location>
</feature>
<dbReference type="PROSITE" id="PS51221">
    <property type="entry name" value="TTL"/>
    <property type="match status" value="1"/>
</dbReference>
<dbReference type="Proteomes" id="UP000000715">
    <property type="component" value="Unplaced"/>
</dbReference>
<dbReference type="OrthoDB" id="60477at2759"/>
<dbReference type="InterPro" id="IPR004344">
    <property type="entry name" value="TTL/TTLL_fam"/>
</dbReference>
<dbReference type="Pfam" id="PF03133">
    <property type="entry name" value="TTL"/>
    <property type="match status" value="1"/>
</dbReference>
<dbReference type="PANTHER" id="PTHR46088:SF1">
    <property type="entry name" value="TUBULIN--TYROSINE LIGASE-LIKE PROTEIN 12"/>
    <property type="match status" value="1"/>
</dbReference>
<dbReference type="AlphaFoldDB" id="A0A8U0V4G2"/>
<accession>A0A8U0V4G2</accession>
<dbReference type="GO" id="GO:0005737">
    <property type="term" value="C:cytoplasm"/>
    <property type="evidence" value="ECO:0007669"/>
    <property type="project" value="TreeGrafter"/>
</dbReference>
<reference evidence="4" key="1">
    <citation type="submission" date="2025-08" db="UniProtKB">
        <authorList>
            <consortium name="RefSeq"/>
        </authorList>
    </citation>
    <scope>IDENTIFICATION</scope>
    <source>
        <tissue evidence="4">Brain</tissue>
    </source>
</reference>
<dbReference type="RefSeq" id="XP_044939679.1">
    <property type="nucleotide sequence ID" value="XM_045083744.1"/>
</dbReference>
<feature type="compositionally biased region" description="Basic residues" evidence="1">
    <location>
        <begin position="170"/>
        <end position="182"/>
    </location>
</feature>
<evidence type="ECO:0000313" key="4">
    <source>
        <dbReference type="RefSeq" id="XP_044939679.1"/>
    </source>
</evidence>
<evidence type="ECO:0000313" key="3">
    <source>
        <dbReference type="Proteomes" id="UP000000715"/>
    </source>
</evidence>
<dbReference type="InterPro" id="IPR027749">
    <property type="entry name" value="TTLL12"/>
</dbReference>
<dbReference type="InterPro" id="IPR057954">
    <property type="entry name" value="SET_TTL12"/>
</dbReference>
<keyword evidence="3" id="KW-1185">Reference proteome</keyword>
<feature type="compositionally biased region" description="Basic and acidic residues" evidence="1">
    <location>
        <begin position="227"/>
        <end position="242"/>
    </location>
</feature>
<feature type="compositionally biased region" description="Low complexity" evidence="1">
    <location>
        <begin position="212"/>
        <end position="221"/>
    </location>
</feature>
<proteinExistence type="predicted"/>
<feature type="compositionally biased region" description="Low complexity" evidence="1">
    <location>
        <begin position="193"/>
        <end position="202"/>
    </location>
</feature>
<evidence type="ECO:0000259" key="2">
    <source>
        <dbReference type="Pfam" id="PF25556"/>
    </source>
</evidence>
<feature type="compositionally biased region" description="Basic residues" evidence="1">
    <location>
        <begin position="130"/>
        <end position="144"/>
    </location>
</feature>
<feature type="region of interest" description="Disordered" evidence="1">
    <location>
        <begin position="1"/>
        <end position="242"/>
    </location>
</feature>
<dbReference type="GeneID" id="101688730"/>
<dbReference type="Gene3D" id="3.30.470.20">
    <property type="entry name" value="ATP-grasp fold, B domain"/>
    <property type="match status" value="1"/>
</dbReference>
<dbReference type="PANTHER" id="PTHR46088">
    <property type="entry name" value="TUBULIN--TYROSINE LIGASE-LIKE PROTEIN 12"/>
    <property type="match status" value="1"/>
</dbReference>
<dbReference type="CTD" id="23170"/>
<gene>
    <name evidence="4" type="primary">TTLL12</name>
</gene>
<evidence type="ECO:0000256" key="1">
    <source>
        <dbReference type="SAM" id="MobiDB-lite"/>
    </source>
</evidence>
<name>A0A8U0V4G2_MUSPF</name>
<protein>
    <submittedName>
        <fullName evidence="4">Tubulin--tyrosine ligase-like protein 12</fullName>
    </submittedName>
</protein>
<dbReference type="Pfam" id="PF25556">
    <property type="entry name" value="SET_TTL"/>
    <property type="match status" value="1"/>
</dbReference>
<organism evidence="3 4">
    <name type="scientific">Mustela putorius furo</name>
    <name type="common">European domestic ferret</name>
    <name type="synonym">Mustela furo</name>
    <dbReference type="NCBI Taxonomy" id="9669"/>
    <lineage>
        <taxon>Eukaryota</taxon>
        <taxon>Metazoa</taxon>
        <taxon>Chordata</taxon>
        <taxon>Craniata</taxon>
        <taxon>Vertebrata</taxon>
        <taxon>Euteleostomi</taxon>
        <taxon>Mammalia</taxon>
        <taxon>Eutheria</taxon>
        <taxon>Laurasiatheria</taxon>
        <taxon>Carnivora</taxon>
        <taxon>Caniformia</taxon>
        <taxon>Musteloidea</taxon>
        <taxon>Mustelidae</taxon>
        <taxon>Mustelinae</taxon>
        <taxon>Mustela</taxon>
    </lineage>
</organism>
<sequence length="861" mass="96917">MPPRRVPGQAPARASLNKHALDPNARRVRRAATLQPQPGGSFGSIRDPLPPPGSATRHRRVHARNSPASRPDSGPFSGLCVDNSASDRVDAAQPGSRHPPGQPRGAREETPPPAGARAHRPAAPSSPRAARPRTPPRRPARSRIARAPLGRTGLRAPGSGPGAWLPAARASRRRAGGGRGPRRAREEGGARAGGPSRRAGPAVRGGVGLGAGAAAMDADAGSQNPENGERRDPDRTAEEDARARAEFAALHGPALRASGVPERYWGRLLHKLEHEVFDAGEMFGIMQVQEVEEESEGEEAREARKKQPNPGGELCYKVIVTSENGLQAADPNSIFLIDHAWTCRVEHARQQLRQVPGLLLRMANLMGIGFHGELPSAEAEDLVLEEMWRFNQTYQLAHGTAEEKVPVWYIMDEFGSRIQHSDTPSFATAPFFYMPQQVAYTLLWPLRDLDTGEEVTRDFAYGETDPLIRKCMLLPWVPADLLDLSFSTPEPPAEHYQAILEENKEKLPLAISPVAYPCDHVFKVYTDIQQVLRHLTHPRFTFAQSEADADILYNFSHFKDYRRLSQERPNVLLNQFPCENLLTVKDCLASIARRAGGPEGPAWLPRTFNLRTELPQFVSCFQQRERRGQDNHWICKPWNLARSLDTHVTRSLHSIVRHRESSPKVVSKYIESPVLFLREDVGRVKFDVRYVVLLRSVKPLRLFVYDVFWLRFSNRPFALDDLDDYEKHFTVMNYDPEVVLKQVHYDEFIPEFEKQYPEFPWKSVQAEIFQAFTELFQVACAKPPPLGLCDYPSSRAVYAIDLMLKWDDRPDGTRVMQPQILEVNFNPDCERACRYHPGFFNDVFSTLYLDEPSHCHVTRLV</sequence>